<organism evidence="1 2">
    <name type="scientific">Dendrobium chrysotoxum</name>
    <name type="common">Orchid</name>
    <dbReference type="NCBI Taxonomy" id="161865"/>
    <lineage>
        <taxon>Eukaryota</taxon>
        <taxon>Viridiplantae</taxon>
        <taxon>Streptophyta</taxon>
        <taxon>Embryophyta</taxon>
        <taxon>Tracheophyta</taxon>
        <taxon>Spermatophyta</taxon>
        <taxon>Magnoliopsida</taxon>
        <taxon>Liliopsida</taxon>
        <taxon>Asparagales</taxon>
        <taxon>Orchidaceae</taxon>
        <taxon>Epidendroideae</taxon>
        <taxon>Malaxideae</taxon>
        <taxon>Dendrobiinae</taxon>
        <taxon>Dendrobium</taxon>
    </lineage>
</organism>
<name>A0AAV7GMS5_DENCH</name>
<dbReference type="EMBL" id="JAGFBR010000013">
    <property type="protein sequence ID" value="KAH0456769.1"/>
    <property type="molecule type" value="Genomic_DNA"/>
</dbReference>
<dbReference type="AlphaFoldDB" id="A0AAV7GMS5"/>
<protein>
    <submittedName>
        <fullName evidence="1">Uncharacterized protein</fullName>
    </submittedName>
</protein>
<evidence type="ECO:0000313" key="2">
    <source>
        <dbReference type="Proteomes" id="UP000775213"/>
    </source>
</evidence>
<sequence>MKGSKRQAIEPALLFGEMDHQRSQFYVMHVVHDGELRVLWQTTRLCMLASQLNGKSLRLLK</sequence>
<comment type="caution">
    <text evidence="1">The sequence shown here is derived from an EMBL/GenBank/DDBJ whole genome shotgun (WGS) entry which is preliminary data.</text>
</comment>
<accession>A0AAV7GMS5</accession>
<gene>
    <name evidence="1" type="ORF">IEQ34_014676</name>
</gene>
<dbReference type="Proteomes" id="UP000775213">
    <property type="component" value="Unassembled WGS sequence"/>
</dbReference>
<keyword evidence="2" id="KW-1185">Reference proteome</keyword>
<evidence type="ECO:0000313" key="1">
    <source>
        <dbReference type="EMBL" id="KAH0456769.1"/>
    </source>
</evidence>
<reference evidence="1 2" key="1">
    <citation type="journal article" date="2021" name="Hortic Res">
        <title>Chromosome-scale assembly of the Dendrobium chrysotoxum genome enhances the understanding of orchid evolution.</title>
        <authorList>
            <person name="Zhang Y."/>
            <person name="Zhang G.Q."/>
            <person name="Zhang D."/>
            <person name="Liu X.D."/>
            <person name="Xu X.Y."/>
            <person name="Sun W.H."/>
            <person name="Yu X."/>
            <person name="Zhu X."/>
            <person name="Wang Z.W."/>
            <person name="Zhao X."/>
            <person name="Zhong W.Y."/>
            <person name="Chen H."/>
            <person name="Yin W.L."/>
            <person name="Huang T."/>
            <person name="Niu S.C."/>
            <person name="Liu Z.J."/>
        </authorList>
    </citation>
    <scope>NUCLEOTIDE SEQUENCE [LARGE SCALE GENOMIC DNA]</scope>
    <source>
        <strain evidence="1">Lindl</strain>
    </source>
</reference>
<proteinExistence type="predicted"/>